<dbReference type="Pfam" id="PF13899">
    <property type="entry name" value="Thioredoxin_7"/>
    <property type="match status" value="1"/>
</dbReference>
<keyword evidence="4" id="KW-1185">Reference proteome</keyword>
<evidence type="ECO:0000313" key="3">
    <source>
        <dbReference type="EMBL" id="NMH24685.1"/>
    </source>
</evidence>
<evidence type="ECO:0000313" key="4">
    <source>
        <dbReference type="Proteomes" id="UP000767947"/>
    </source>
</evidence>
<dbReference type="InterPro" id="IPR051099">
    <property type="entry name" value="AGR/TXD"/>
</dbReference>
<dbReference type="InterPro" id="IPR036249">
    <property type="entry name" value="Thioredoxin-like_sf"/>
</dbReference>
<comment type="caution">
    <text evidence="3">The sequence shown here is derived from an EMBL/GenBank/DDBJ whole genome shotgun (WGS) entry which is preliminary data.</text>
</comment>
<dbReference type="EMBL" id="JAAMPT010000202">
    <property type="protein sequence ID" value="NMH24685.1"/>
    <property type="molecule type" value="Genomic_DNA"/>
</dbReference>
<keyword evidence="1" id="KW-0732">Signal</keyword>
<evidence type="ECO:0000256" key="1">
    <source>
        <dbReference type="ARBA" id="ARBA00022729"/>
    </source>
</evidence>
<dbReference type="SUPFAM" id="SSF52833">
    <property type="entry name" value="Thioredoxin-like"/>
    <property type="match status" value="1"/>
</dbReference>
<dbReference type="Proteomes" id="UP000767947">
    <property type="component" value="Unassembled WGS sequence"/>
</dbReference>
<dbReference type="PROSITE" id="PS51352">
    <property type="entry name" value="THIOREDOXIN_2"/>
    <property type="match status" value="1"/>
</dbReference>
<dbReference type="PANTHER" id="PTHR15337">
    <property type="entry name" value="ANTERIOR GRADIENT PROTEIN-RELATED"/>
    <property type="match status" value="1"/>
</dbReference>
<organism evidence="3 4">
    <name type="scientific">Flavobacterium solisilvae</name>
    <dbReference type="NCBI Taxonomy" id="1852019"/>
    <lineage>
        <taxon>Bacteria</taxon>
        <taxon>Pseudomonadati</taxon>
        <taxon>Bacteroidota</taxon>
        <taxon>Flavobacteriia</taxon>
        <taxon>Flavobacteriales</taxon>
        <taxon>Flavobacteriaceae</taxon>
        <taxon>Flavobacterium</taxon>
    </lineage>
</organism>
<dbReference type="PANTHER" id="PTHR15337:SF11">
    <property type="entry name" value="THIOREDOXIN DOMAIN-CONTAINING PROTEIN"/>
    <property type="match status" value="1"/>
</dbReference>
<protein>
    <submittedName>
        <fullName evidence="3">Thioredoxin family protein</fullName>
    </submittedName>
</protein>
<reference evidence="3 4" key="1">
    <citation type="submission" date="2020-02" db="EMBL/GenBank/DDBJ databases">
        <title>Flavobacterium sp. genome.</title>
        <authorList>
            <person name="Jung H.S."/>
            <person name="Baek J.H."/>
            <person name="Jeon C.O."/>
        </authorList>
    </citation>
    <scope>NUCLEOTIDE SEQUENCE [LARGE SCALE GENOMIC DNA]</scope>
    <source>
        <strain evidence="3 4">SE-s27</strain>
    </source>
</reference>
<dbReference type="InterPro" id="IPR013766">
    <property type="entry name" value="Thioredoxin_domain"/>
</dbReference>
<dbReference type="Gene3D" id="3.40.30.10">
    <property type="entry name" value="Glutaredoxin"/>
    <property type="match status" value="1"/>
</dbReference>
<evidence type="ECO:0000259" key="2">
    <source>
        <dbReference type="PROSITE" id="PS51352"/>
    </source>
</evidence>
<name>A0ABX1QT90_9FLAO</name>
<feature type="domain" description="Thioredoxin" evidence="2">
    <location>
        <begin position="1"/>
        <end position="140"/>
    </location>
</feature>
<gene>
    <name evidence="3" type="ORF">G6042_05315</name>
</gene>
<proteinExistence type="predicted"/>
<dbReference type="RefSeq" id="WP_169523267.1">
    <property type="nucleotide sequence ID" value="NZ_JAAMPT010000202.1"/>
</dbReference>
<sequence length="140" mass="16036">MKHYLLICLFSITQISFSQQVNTLESSLTKAKQEHKKVLLYFSGSDWCAPCIKFKKTFIQNEAFQSFASENLIVVNADFPRLKKNALSAEQTTENEKLADKYNANGIFPLVLVLDENGKVIKKWEKIPEETIDTFLAQLK</sequence>
<accession>A0ABX1QT90</accession>